<evidence type="ECO:0000256" key="1">
    <source>
        <dbReference type="SAM" id="MobiDB-lite"/>
    </source>
</evidence>
<evidence type="ECO:0008006" key="4">
    <source>
        <dbReference type="Google" id="ProtNLM"/>
    </source>
</evidence>
<gene>
    <name evidence="3" type="ORF">KTA_10470</name>
</gene>
<reference evidence="3" key="1">
    <citation type="submission" date="2018-12" db="EMBL/GenBank/DDBJ databases">
        <title>Novel natural products biosynthetic potential of the class Ktedonobacteria.</title>
        <authorList>
            <person name="Zheng Y."/>
            <person name="Saitou A."/>
            <person name="Wang C.M."/>
            <person name="Toyoda A."/>
            <person name="Minakuchi Y."/>
            <person name="Sekiguchi Y."/>
            <person name="Ueda K."/>
            <person name="Takano H."/>
            <person name="Sakai Y."/>
            <person name="Yokota A."/>
            <person name="Yabe S."/>
        </authorList>
    </citation>
    <scope>NUCLEOTIDE SEQUENCE</scope>
    <source>
        <strain evidence="3">A3-2</strain>
    </source>
</reference>
<dbReference type="Gene3D" id="2.60.120.560">
    <property type="entry name" value="Exo-inulinase, domain 1"/>
    <property type="match status" value="1"/>
</dbReference>
<feature type="transmembrane region" description="Helical" evidence="2">
    <location>
        <begin position="66"/>
        <end position="87"/>
    </location>
</feature>
<feature type="region of interest" description="Disordered" evidence="1">
    <location>
        <begin position="1"/>
        <end position="47"/>
    </location>
</feature>
<evidence type="ECO:0000256" key="2">
    <source>
        <dbReference type="SAM" id="Phobius"/>
    </source>
</evidence>
<name>A0A455SZ67_9CHLR</name>
<organism evidence="3">
    <name type="scientific">Thermogemmatispora argillosa</name>
    <dbReference type="NCBI Taxonomy" id="2045280"/>
    <lineage>
        <taxon>Bacteria</taxon>
        <taxon>Bacillati</taxon>
        <taxon>Chloroflexota</taxon>
        <taxon>Ktedonobacteria</taxon>
        <taxon>Thermogemmatisporales</taxon>
        <taxon>Thermogemmatisporaceae</taxon>
        <taxon>Thermogemmatispora</taxon>
    </lineage>
</organism>
<keyword evidence="2" id="KW-0472">Membrane</keyword>
<dbReference type="EMBL" id="AP019377">
    <property type="protein sequence ID" value="BBH92848.1"/>
    <property type="molecule type" value="Genomic_DNA"/>
</dbReference>
<protein>
    <recommendedName>
        <fullName evidence="4">3-keto-disaccharide hydrolase domain-containing protein</fullName>
    </recommendedName>
</protein>
<accession>A0A455SZ67</accession>
<proteinExistence type="predicted"/>
<keyword evidence="2" id="KW-1133">Transmembrane helix</keyword>
<dbReference type="AlphaFoldDB" id="A0A455SZ67"/>
<sequence>MNVTGPEPERPPAYGREPMNPGEHEGSSAQPTETEEQAKTSALVQASAATPVPFRRRRAGLSRGQWWLAGVLAALLLLASMILLVTLTTGQATAVLQAQATARARATRDVLASASAQAAGTAQALATQQAAIYATATAQSLATAQNSQLTATATAYDERLSQITQGQPGFSDDLSAPEETHGWDQGFSDAGTGCFFNNGAYEARAGHPGLIQPCLAHSTHFSQFVYEVQLTIIQGQEAGLLFRASSDGQSYYLFRISVNGSFALDLYQGTGAQTLLTGFSPAISSGLTQTNILSVLATQDTIVLYVNEQAVGSVHDHSLASGAIGVAAIDDQLPCVAQFSNAHVWPVPE</sequence>
<evidence type="ECO:0000313" key="3">
    <source>
        <dbReference type="EMBL" id="BBH92848.1"/>
    </source>
</evidence>
<keyword evidence="2" id="KW-0812">Transmembrane</keyword>